<keyword evidence="1" id="KW-1133">Transmembrane helix</keyword>
<dbReference type="Proteomes" id="UP001415857">
    <property type="component" value="Unassembled WGS sequence"/>
</dbReference>
<reference evidence="2 3" key="1">
    <citation type="journal article" date="2024" name="Plant J.">
        <title>Genome sequences and population genomics reveal climatic adaptation and genomic divergence between two closely related sweetgum species.</title>
        <authorList>
            <person name="Xu W.Q."/>
            <person name="Ren C.Q."/>
            <person name="Zhang X.Y."/>
            <person name="Comes H.P."/>
            <person name="Liu X.H."/>
            <person name="Li Y.G."/>
            <person name="Kettle C.J."/>
            <person name="Jalonen R."/>
            <person name="Gaisberger H."/>
            <person name="Ma Y.Z."/>
            <person name="Qiu Y.X."/>
        </authorList>
    </citation>
    <scope>NUCLEOTIDE SEQUENCE [LARGE SCALE GENOMIC DNA]</scope>
    <source>
        <strain evidence="2">Hangzhou</strain>
    </source>
</reference>
<comment type="caution">
    <text evidence="2">The sequence shown here is derived from an EMBL/GenBank/DDBJ whole genome shotgun (WGS) entry which is preliminary data.</text>
</comment>
<proteinExistence type="predicted"/>
<accession>A0AAP0RK45</accession>
<keyword evidence="1" id="KW-0472">Membrane</keyword>
<protein>
    <submittedName>
        <fullName evidence="2">Uncharacterized protein</fullName>
    </submittedName>
</protein>
<feature type="transmembrane region" description="Helical" evidence="1">
    <location>
        <begin position="92"/>
        <end position="110"/>
    </location>
</feature>
<organism evidence="2 3">
    <name type="scientific">Liquidambar formosana</name>
    <name type="common">Formosan gum</name>
    <dbReference type="NCBI Taxonomy" id="63359"/>
    <lineage>
        <taxon>Eukaryota</taxon>
        <taxon>Viridiplantae</taxon>
        <taxon>Streptophyta</taxon>
        <taxon>Embryophyta</taxon>
        <taxon>Tracheophyta</taxon>
        <taxon>Spermatophyta</taxon>
        <taxon>Magnoliopsida</taxon>
        <taxon>eudicotyledons</taxon>
        <taxon>Gunneridae</taxon>
        <taxon>Pentapetalae</taxon>
        <taxon>Saxifragales</taxon>
        <taxon>Altingiaceae</taxon>
        <taxon>Liquidambar</taxon>
    </lineage>
</organism>
<dbReference type="EMBL" id="JBBPBK010000009">
    <property type="protein sequence ID" value="KAK9278683.1"/>
    <property type="molecule type" value="Genomic_DNA"/>
</dbReference>
<dbReference type="AlphaFoldDB" id="A0AAP0RK45"/>
<gene>
    <name evidence="2" type="ORF">L1049_028257</name>
</gene>
<keyword evidence="3" id="KW-1185">Reference proteome</keyword>
<sequence length="111" mass="12940">MGNCLNVSAKVNNSLSSQSNSGNVSGFVVVFFLMECNVRSFWSGDDNLLPFIIGFPHPINTSFWFIVDNVFLELEAKWVFRKGLTGRRQQFLFFYFILWVWGWLFFDVGMF</sequence>
<keyword evidence="1" id="KW-0812">Transmembrane</keyword>
<name>A0AAP0RK45_LIQFO</name>
<evidence type="ECO:0000313" key="2">
    <source>
        <dbReference type="EMBL" id="KAK9278683.1"/>
    </source>
</evidence>
<evidence type="ECO:0000313" key="3">
    <source>
        <dbReference type="Proteomes" id="UP001415857"/>
    </source>
</evidence>
<evidence type="ECO:0000256" key="1">
    <source>
        <dbReference type="SAM" id="Phobius"/>
    </source>
</evidence>